<dbReference type="GO" id="GO:0015031">
    <property type="term" value="P:protein transport"/>
    <property type="evidence" value="ECO:0007669"/>
    <property type="project" value="InterPro"/>
</dbReference>
<sequence length="535" mass="61366">MKFFINSSFNEQNSGIEHAQLKRAKLFRDHKETFKLVFRDWNPRLHYYLNSVGISDSETLNMFDYFQKAESVTDRILQAKDLDFGLQNLTYIKDDNLPLYLVFQGESLLARVRYFLEDSNERVSMTELFDGFGNLYRVNHYDFRGFLSLSQWYTPDNKVGTEIWYDYSGKPVLEAFNRYNGQGEFLQAGWRLTAATSPAIYSFSTLDELTQHFFNLINTDYWSEIEPNIFVLDRTHLGDWSLLSLEQPAYTALHLHNSHAGDAQNPMHSVLNNFYEYSLSNANQYDAIISATEKQSHDVAERFAPTCKLFTIPVGMVDKEILNSPHVPISERSMNILMTCRIAPEKRIDHVIRAIGLAQATVPNLTLDVYGYVDHRDDDEALKAINAAISEFNLQNKVKLHDYVDNVTALQKDAQVYALTSVMEGFNLSLLEALSNGMVGVTYDVNYGPNELIIDGENGFIIPFDDIQGLANKFITLFNDPALLQTMSEHSYKLSERYSEENVWKAWQDLIEDAKHKDLSFTHKVTKGLGNQLLS</sequence>
<dbReference type="CDD" id="cd04949">
    <property type="entry name" value="GT4_GtfA-like"/>
    <property type="match status" value="1"/>
</dbReference>
<dbReference type="Gene3D" id="3.40.50.2000">
    <property type="entry name" value="Glycogen Phosphorylase B"/>
    <property type="match status" value="3"/>
</dbReference>
<keyword evidence="2 4" id="KW-0808">Transferase</keyword>
<dbReference type="GO" id="GO:0016757">
    <property type="term" value="F:glycosyltransferase activity"/>
    <property type="evidence" value="ECO:0007669"/>
    <property type="project" value="UniProtKB-KW"/>
</dbReference>
<proteinExistence type="predicted"/>
<dbReference type="InterPro" id="IPR001296">
    <property type="entry name" value="Glyco_trans_1"/>
</dbReference>
<dbReference type="PANTHER" id="PTHR12526:SF629">
    <property type="entry name" value="TEICHURONIC ACID BIOSYNTHESIS GLYCOSYLTRANSFERASE TUAH-RELATED"/>
    <property type="match status" value="1"/>
</dbReference>
<dbReference type="RefSeq" id="WP_120771918.1">
    <property type="nucleotide sequence ID" value="NZ_CP032627.1"/>
</dbReference>
<dbReference type="PANTHER" id="PTHR12526">
    <property type="entry name" value="GLYCOSYLTRANSFERASE"/>
    <property type="match status" value="1"/>
</dbReference>
<evidence type="ECO:0000259" key="3">
    <source>
        <dbReference type="Pfam" id="PF00534"/>
    </source>
</evidence>
<evidence type="ECO:0000313" key="5">
    <source>
        <dbReference type="Proteomes" id="UP000269374"/>
    </source>
</evidence>
<dbReference type="InterPro" id="IPR022372">
    <property type="entry name" value="Accessory_SS_Asp1"/>
</dbReference>
<dbReference type="EMBL" id="CP032627">
    <property type="protein sequence ID" value="AYG00530.1"/>
    <property type="molecule type" value="Genomic_DNA"/>
</dbReference>
<dbReference type="OrthoDB" id="9765175at2"/>
<gene>
    <name evidence="4" type="ORF">D7I46_05140</name>
</gene>
<dbReference type="Pfam" id="PF00534">
    <property type="entry name" value="Glycos_transf_1"/>
    <property type="match status" value="1"/>
</dbReference>
<reference evidence="4 5" key="1">
    <citation type="submission" date="2018-09" db="EMBL/GenBank/DDBJ databases">
        <title>Genome sequencing of strain 1JSPR-7.</title>
        <authorList>
            <person name="Heo J."/>
            <person name="Kim S.-J."/>
            <person name="Kwon S.-W."/>
        </authorList>
    </citation>
    <scope>NUCLEOTIDE SEQUENCE [LARGE SCALE GENOMIC DNA]</scope>
    <source>
        <strain evidence="4 5">1JSPR-7</strain>
    </source>
</reference>
<dbReference type="AlphaFoldDB" id="A0A387BI16"/>
<evidence type="ECO:0000256" key="2">
    <source>
        <dbReference type="ARBA" id="ARBA00022679"/>
    </source>
</evidence>
<dbReference type="Pfam" id="PF16993">
    <property type="entry name" value="Asp1"/>
    <property type="match status" value="1"/>
</dbReference>
<feature type="domain" description="Glycosyl transferase family 1" evidence="3">
    <location>
        <begin position="331"/>
        <end position="493"/>
    </location>
</feature>
<dbReference type="KEGG" id="lact:D7I46_05140"/>
<keyword evidence="5" id="KW-1185">Reference proteome</keyword>
<dbReference type="SUPFAM" id="SSF53756">
    <property type="entry name" value="UDP-Glycosyltransferase/glycogen phosphorylase"/>
    <property type="match status" value="1"/>
</dbReference>
<evidence type="ECO:0000313" key="4">
    <source>
        <dbReference type="EMBL" id="AYG00530.1"/>
    </source>
</evidence>
<evidence type="ECO:0000256" key="1">
    <source>
        <dbReference type="ARBA" id="ARBA00022676"/>
    </source>
</evidence>
<name>A0A387BI16_9LACT</name>
<dbReference type="Proteomes" id="UP000269374">
    <property type="component" value="Chromosome"/>
</dbReference>
<organism evidence="4 5">
    <name type="scientific">Lactococcus allomyrinae</name>
    <dbReference type="NCBI Taxonomy" id="2419773"/>
    <lineage>
        <taxon>Bacteria</taxon>
        <taxon>Bacillati</taxon>
        <taxon>Bacillota</taxon>
        <taxon>Bacilli</taxon>
        <taxon>Lactobacillales</taxon>
        <taxon>Streptococcaceae</taxon>
        <taxon>Lactococcus</taxon>
    </lineage>
</organism>
<keyword evidence="1" id="KW-0328">Glycosyltransferase</keyword>
<protein>
    <submittedName>
        <fullName evidence="4">Accessory Sec system glycosyltransferase Asp1</fullName>
    </submittedName>
</protein>
<accession>A0A387BI16</accession>